<proteinExistence type="predicted"/>
<dbReference type="Proteomes" id="UP000192501">
    <property type="component" value="Unassembled WGS sequence"/>
</dbReference>
<evidence type="ECO:0000313" key="2">
    <source>
        <dbReference type="Proteomes" id="UP000192501"/>
    </source>
</evidence>
<organism evidence="1 2">
    <name type="scientific">Hepatospora eriocheir</name>
    <dbReference type="NCBI Taxonomy" id="1081669"/>
    <lineage>
        <taxon>Eukaryota</taxon>
        <taxon>Fungi</taxon>
        <taxon>Fungi incertae sedis</taxon>
        <taxon>Microsporidia</taxon>
        <taxon>Hepatosporidae</taxon>
        <taxon>Hepatospora</taxon>
    </lineage>
</organism>
<evidence type="ECO:0000313" key="1">
    <source>
        <dbReference type="EMBL" id="ORD98168.1"/>
    </source>
</evidence>
<dbReference type="AlphaFoldDB" id="A0A1X0QEE7"/>
<accession>A0A1X0QEE7</accession>
<dbReference type="VEuPathDB" id="MicrosporidiaDB:A0H76_214"/>
<reference evidence="1 2" key="1">
    <citation type="journal article" date="2017" name="Environ. Microbiol.">
        <title>Decay of the glycolytic pathway and adaptation to intranuclear parasitism within Enterocytozoonidae microsporidia.</title>
        <authorList>
            <person name="Wiredu Boakye D."/>
            <person name="Jaroenlak P."/>
            <person name="Prachumwat A."/>
            <person name="Williams T.A."/>
            <person name="Bateman K.S."/>
            <person name="Itsathitphaisarn O."/>
            <person name="Sritunyalucksana K."/>
            <person name="Paszkiewicz K.H."/>
            <person name="Moore K.A."/>
            <person name="Stentiford G.D."/>
            <person name="Williams B.A."/>
        </authorList>
    </citation>
    <scope>NUCLEOTIDE SEQUENCE [LARGE SCALE GENOMIC DNA]</scope>
    <source>
        <strain evidence="2">canceri</strain>
    </source>
</reference>
<gene>
    <name evidence="1" type="ORF">A0H76_214</name>
</gene>
<dbReference type="VEuPathDB" id="MicrosporidiaDB:HERIO_1131"/>
<sequence length="179" mass="20686">MRELRNHLNKLKVLKGSVDSKTTYEFFTILNEISNFTVVLNSTSGMFVLGASFYTTEFLCMINKEFTDTTNFISSTPFDIIKTDITKNTLIFKEKIFDLGIIEPSLTRNIKITDFNYSIYLLKYCKSVVFLVKGTLKEYNSPHKTKYKFSVIGKIQIEKKSDKISKSKMESYEIVKVAE</sequence>
<dbReference type="EMBL" id="LTAI01000972">
    <property type="protein sequence ID" value="ORD98168.1"/>
    <property type="molecule type" value="Genomic_DNA"/>
</dbReference>
<name>A0A1X0QEE7_9MICR</name>
<protein>
    <submittedName>
        <fullName evidence="1">Uncharacterized protein</fullName>
    </submittedName>
</protein>
<comment type="caution">
    <text evidence="1">The sequence shown here is derived from an EMBL/GenBank/DDBJ whole genome shotgun (WGS) entry which is preliminary data.</text>
</comment>